<dbReference type="Pfam" id="PF07719">
    <property type="entry name" value="TPR_2"/>
    <property type="match status" value="1"/>
</dbReference>
<evidence type="ECO:0000256" key="2">
    <source>
        <dbReference type="ARBA" id="ARBA00022803"/>
    </source>
</evidence>
<dbReference type="InterPro" id="IPR011990">
    <property type="entry name" value="TPR-like_helical_dom_sf"/>
</dbReference>
<dbReference type="SUPFAM" id="SSF48452">
    <property type="entry name" value="TPR-like"/>
    <property type="match status" value="1"/>
</dbReference>
<dbReference type="Proteomes" id="UP000286976">
    <property type="component" value="Unassembled WGS sequence"/>
</dbReference>
<dbReference type="RefSeq" id="WP_126756312.1">
    <property type="nucleotide sequence ID" value="NZ_PIPQ01000001.1"/>
</dbReference>
<dbReference type="InterPro" id="IPR019734">
    <property type="entry name" value="TPR_rpt"/>
</dbReference>
<keyword evidence="1" id="KW-0677">Repeat</keyword>
<evidence type="ECO:0000313" key="5">
    <source>
        <dbReference type="Proteomes" id="UP000286976"/>
    </source>
</evidence>
<gene>
    <name evidence="4" type="ORF">CWE15_01670</name>
</gene>
<evidence type="ECO:0000256" key="3">
    <source>
        <dbReference type="PROSITE-ProRule" id="PRU00339"/>
    </source>
</evidence>
<dbReference type="EMBL" id="PIPQ01000001">
    <property type="protein sequence ID" value="RUO43918.1"/>
    <property type="molecule type" value="Genomic_DNA"/>
</dbReference>
<dbReference type="InterPro" id="IPR013105">
    <property type="entry name" value="TPR_2"/>
</dbReference>
<keyword evidence="2 3" id="KW-0802">TPR repeat</keyword>
<dbReference type="OrthoDB" id="9807628at2"/>
<feature type="repeat" description="TPR" evidence="3">
    <location>
        <begin position="60"/>
        <end position="93"/>
    </location>
</feature>
<sequence length="145" mass="16423">MRLMVFVFIVSLCVGCSHRAVSDYELQVMDSRINQAYKRGDLATTEALLRRKLKGQKSDFTAWLMLGEVLMRSHDYSAAHYAYQVATELAPDHASAWYQLALSHLRLATEALIEADTHGERDQPLPLLLWLLELQTGQPVDVHAL</sequence>
<dbReference type="PROSITE" id="PS50005">
    <property type="entry name" value="TPR"/>
    <property type="match status" value="1"/>
</dbReference>
<organism evidence="4 5">
    <name type="scientific">Aliidiomarina taiwanensis</name>
    <dbReference type="NCBI Taxonomy" id="946228"/>
    <lineage>
        <taxon>Bacteria</taxon>
        <taxon>Pseudomonadati</taxon>
        <taxon>Pseudomonadota</taxon>
        <taxon>Gammaproteobacteria</taxon>
        <taxon>Alteromonadales</taxon>
        <taxon>Idiomarinaceae</taxon>
        <taxon>Aliidiomarina</taxon>
    </lineage>
</organism>
<dbReference type="AlphaFoldDB" id="A0A432X951"/>
<name>A0A432X951_9GAMM</name>
<dbReference type="Gene3D" id="1.25.40.10">
    <property type="entry name" value="Tetratricopeptide repeat domain"/>
    <property type="match status" value="1"/>
</dbReference>
<accession>A0A432X951</accession>
<comment type="caution">
    <text evidence="4">The sequence shown here is derived from an EMBL/GenBank/DDBJ whole genome shotgun (WGS) entry which is preliminary data.</text>
</comment>
<keyword evidence="5" id="KW-1185">Reference proteome</keyword>
<protein>
    <submittedName>
        <fullName evidence="4">Uncharacterized protein</fullName>
    </submittedName>
</protein>
<proteinExistence type="predicted"/>
<reference evidence="4 5" key="1">
    <citation type="journal article" date="2011" name="Front. Microbiol.">
        <title>Genomic signatures of strain selection and enhancement in Bacillus atrophaeus var. globigii, a historical biowarfare simulant.</title>
        <authorList>
            <person name="Gibbons H.S."/>
            <person name="Broomall S.M."/>
            <person name="McNew L.A."/>
            <person name="Daligault H."/>
            <person name="Chapman C."/>
            <person name="Bruce D."/>
            <person name="Karavis M."/>
            <person name="Krepps M."/>
            <person name="McGregor P.A."/>
            <person name="Hong C."/>
            <person name="Park K.H."/>
            <person name="Akmal A."/>
            <person name="Feldman A."/>
            <person name="Lin J.S."/>
            <person name="Chang W.E."/>
            <person name="Higgs B.W."/>
            <person name="Demirev P."/>
            <person name="Lindquist J."/>
            <person name="Liem A."/>
            <person name="Fochler E."/>
            <person name="Read T.D."/>
            <person name="Tapia R."/>
            <person name="Johnson S."/>
            <person name="Bishop-Lilly K.A."/>
            <person name="Detter C."/>
            <person name="Han C."/>
            <person name="Sozhamannan S."/>
            <person name="Rosenzweig C.N."/>
            <person name="Skowronski E.W."/>
        </authorList>
    </citation>
    <scope>NUCLEOTIDE SEQUENCE [LARGE SCALE GENOMIC DNA]</scope>
    <source>
        <strain evidence="4 5">AIT1</strain>
    </source>
</reference>
<evidence type="ECO:0000313" key="4">
    <source>
        <dbReference type="EMBL" id="RUO43918.1"/>
    </source>
</evidence>
<evidence type="ECO:0000256" key="1">
    <source>
        <dbReference type="ARBA" id="ARBA00022737"/>
    </source>
</evidence>